<organism evidence="12 13">
    <name type="scientific">Methylocella silvestris</name>
    <dbReference type="NCBI Taxonomy" id="199596"/>
    <lineage>
        <taxon>Bacteria</taxon>
        <taxon>Pseudomonadati</taxon>
        <taxon>Pseudomonadota</taxon>
        <taxon>Alphaproteobacteria</taxon>
        <taxon>Hyphomicrobiales</taxon>
        <taxon>Beijerinckiaceae</taxon>
        <taxon>Methylocella</taxon>
    </lineage>
</organism>
<dbReference type="PANTHER" id="PTHR38831:SF2">
    <property type="entry name" value="TYPE II SECRETION SYSTEM PROTEIN K"/>
    <property type="match status" value="1"/>
</dbReference>
<feature type="domain" description="T2SS protein K first SAM-like" evidence="11">
    <location>
        <begin position="84"/>
        <end position="172"/>
    </location>
</feature>
<evidence type="ECO:0000256" key="1">
    <source>
        <dbReference type="ARBA" id="ARBA00004533"/>
    </source>
</evidence>
<dbReference type="InterPro" id="IPR005628">
    <property type="entry name" value="GspK"/>
</dbReference>
<name>A0A2J7TIM5_METSI</name>
<keyword evidence="7" id="KW-0653">Protein transport</keyword>
<evidence type="ECO:0000256" key="2">
    <source>
        <dbReference type="ARBA" id="ARBA00007246"/>
    </source>
</evidence>
<evidence type="ECO:0000313" key="12">
    <source>
        <dbReference type="EMBL" id="PNG26622.1"/>
    </source>
</evidence>
<gene>
    <name evidence="12" type="ORF">CR492_08035</name>
</gene>
<keyword evidence="4" id="KW-1003">Cell membrane</keyword>
<evidence type="ECO:0000256" key="9">
    <source>
        <dbReference type="ARBA" id="ARBA00023136"/>
    </source>
</evidence>
<dbReference type="Proteomes" id="UP000236286">
    <property type="component" value="Unassembled WGS sequence"/>
</dbReference>
<keyword evidence="5" id="KW-0997">Cell inner membrane</keyword>
<dbReference type="OrthoDB" id="8084719at2"/>
<feature type="signal peptide" evidence="10">
    <location>
        <begin position="1"/>
        <end position="22"/>
    </location>
</feature>
<evidence type="ECO:0000256" key="8">
    <source>
        <dbReference type="ARBA" id="ARBA00022989"/>
    </source>
</evidence>
<evidence type="ECO:0000256" key="5">
    <source>
        <dbReference type="ARBA" id="ARBA00022519"/>
    </source>
</evidence>
<dbReference type="PANTHER" id="PTHR38831">
    <property type="entry name" value="TYPE II SECRETION SYSTEM PROTEIN K"/>
    <property type="match status" value="1"/>
</dbReference>
<evidence type="ECO:0000256" key="10">
    <source>
        <dbReference type="SAM" id="SignalP"/>
    </source>
</evidence>
<dbReference type="InterPro" id="IPR049031">
    <property type="entry name" value="T2SSK_SAM-like_1st"/>
</dbReference>
<evidence type="ECO:0000259" key="11">
    <source>
        <dbReference type="Pfam" id="PF21687"/>
    </source>
</evidence>
<evidence type="ECO:0000256" key="4">
    <source>
        <dbReference type="ARBA" id="ARBA00022475"/>
    </source>
</evidence>
<keyword evidence="3" id="KW-0813">Transport</keyword>
<keyword evidence="6" id="KW-0812">Transmembrane</keyword>
<comment type="subcellular location">
    <subcellularLocation>
        <location evidence="1">Cell inner membrane</location>
    </subcellularLocation>
</comment>
<evidence type="ECO:0000313" key="13">
    <source>
        <dbReference type="Proteomes" id="UP000236286"/>
    </source>
</evidence>
<dbReference type="SUPFAM" id="SSF158544">
    <property type="entry name" value="GspK insert domain-like"/>
    <property type="match status" value="1"/>
</dbReference>
<dbReference type="GO" id="GO:0009306">
    <property type="term" value="P:protein secretion"/>
    <property type="evidence" value="ECO:0007669"/>
    <property type="project" value="InterPro"/>
</dbReference>
<comment type="similarity">
    <text evidence="2">Belongs to the GSP K family.</text>
</comment>
<feature type="chain" id="PRO_5014446026" evidence="10">
    <location>
        <begin position="23"/>
        <end position="275"/>
    </location>
</feature>
<evidence type="ECO:0000256" key="7">
    <source>
        <dbReference type="ARBA" id="ARBA00022927"/>
    </source>
</evidence>
<dbReference type="EMBL" id="PDZR01000006">
    <property type="protein sequence ID" value="PNG26622.1"/>
    <property type="molecule type" value="Genomic_DNA"/>
</dbReference>
<keyword evidence="9" id="KW-0472">Membrane</keyword>
<dbReference type="Pfam" id="PF21687">
    <property type="entry name" value="T2SSK_1st"/>
    <property type="match status" value="1"/>
</dbReference>
<evidence type="ECO:0000256" key="6">
    <source>
        <dbReference type="ARBA" id="ARBA00022692"/>
    </source>
</evidence>
<dbReference type="AlphaFoldDB" id="A0A2J7TIM5"/>
<accession>A0A2J7TIM5</accession>
<keyword evidence="8" id="KW-1133">Transmembrane helix</keyword>
<proteinExistence type="inferred from homology"/>
<evidence type="ECO:0000256" key="3">
    <source>
        <dbReference type="ARBA" id="ARBA00022448"/>
    </source>
</evidence>
<comment type="caution">
    <text evidence="12">The sequence shown here is derived from an EMBL/GenBank/DDBJ whole genome shotgun (WGS) entry which is preliminary data.</text>
</comment>
<dbReference type="InterPro" id="IPR038072">
    <property type="entry name" value="GspK_central_sf"/>
</dbReference>
<sequence length="275" mass="29388">MMAALAALAGLYAAFVSNTAASARLFDDRLQAEALIYAGLELAALRVLGGKDDDRPSSGETAFRLGRATVVVTFRSEAARIDLNEAPKPLLSGLFVALGAKQDDADFAADRIIGWRKANSVPGRNEEADRYRDAGVRYAPRQSPFQNIAELRFVLGLPADLVERALSFVTIFNGHAEIDVNEAAPEVIASLPHISPDVVAAILRARDPQNPSAVVNLLGAARSGISVGGRRPIRAAVAVRLDSGRKVSADVVLLITDGGTPYRILAWRDNFDGFQ</sequence>
<dbReference type="GO" id="GO:0005886">
    <property type="term" value="C:plasma membrane"/>
    <property type="evidence" value="ECO:0007669"/>
    <property type="project" value="UniProtKB-SubCell"/>
</dbReference>
<protein>
    <submittedName>
        <fullName evidence="12">General secretion pathway protein GspK</fullName>
    </submittedName>
</protein>
<reference evidence="12 13" key="1">
    <citation type="submission" date="2017-10" db="EMBL/GenBank/DDBJ databases">
        <title>Genome announcement of Methylocella silvestris TVC from permafrost.</title>
        <authorList>
            <person name="Wang J."/>
            <person name="Geng K."/>
            <person name="Ul-Haque F."/>
            <person name="Crombie A.T."/>
            <person name="Street L.E."/>
            <person name="Wookey P.A."/>
            <person name="Murrell J.C."/>
            <person name="Pratscher J."/>
        </authorList>
    </citation>
    <scope>NUCLEOTIDE SEQUENCE [LARGE SCALE GENOMIC DNA]</scope>
    <source>
        <strain evidence="12 13">TVC</strain>
    </source>
</reference>
<keyword evidence="10" id="KW-0732">Signal</keyword>
<dbReference type="Gene3D" id="1.10.40.60">
    <property type="entry name" value="EpsJ-like"/>
    <property type="match status" value="1"/>
</dbReference>